<feature type="compositionally biased region" description="Basic and acidic residues" evidence="1">
    <location>
        <begin position="770"/>
        <end position="791"/>
    </location>
</feature>
<evidence type="ECO:0000256" key="2">
    <source>
        <dbReference type="SAM" id="Phobius"/>
    </source>
</evidence>
<keyword evidence="2" id="KW-0472">Membrane</keyword>
<evidence type="ECO:0000313" key="3">
    <source>
        <dbReference type="EMBL" id="GFS04711.1"/>
    </source>
</evidence>
<feature type="compositionally biased region" description="Polar residues" evidence="1">
    <location>
        <begin position="505"/>
        <end position="517"/>
    </location>
</feature>
<feature type="compositionally biased region" description="Basic and acidic residues" evidence="1">
    <location>
        <begin position="621"/>
        <end position="630"/>
    </location>
</feature>
<keyword evidence="4" id="KW-1185">Reference proteome</keyword>
<feature type="compositionally biased region" description="Low complexity" evidence="1">
    <location>
        <begin position="190"/>
        <end position="205"/>
    </location>
</feature>
<feature type="compositionally biased region" description="Low complexity" evidence="1">
    <location>
        <begin position="334"/>
        <end position="356"/>
    </location>
</feature>
<feature type="compositionally biased region" description="Polar residues" evidence="1">
    <location>
        <begin position="578"/>
        <end position="588"/>
    </location>
</feature>
<keyword evidence="2" id="KW-1133">Transmembrane helix</keyword>
<feature type="region of interest" description="Disordered" evidence="1">
    <location>
        <begin position="275"/>
        <end position="630"/>
    </location>
</feature>
<keyword evidence="2" id="KW-0812">Transmembrane</keyword>
<dbReference type="EMBL" id="BMAT01009349">
    <property type="protein sequence ID" value="GFS04711.1"/>
    <property type="molecule type" value="Genomic_DNA"/>
</dbReference>
<feature type="region of interest" description="Disordered" evidence="1">
    <location>
        <begin position="754"/>
        <end position="824"/>
    </location>
</feature>
<protein>
    <submittedName>
        <fullName evidence="3">Uncharacterized protein</fullName>
    </submittedName>
</protein>
<organism evidence="3 4">
    <name type="scientific">Elysia marginata</name>
    <dbReference type="NCBI Taxonomy" id="1093978"/>
    <lineage>
        <taxon>Eukaryota</taxon>
        <taxon>Metazoa</taxon>
        <taxon>Spiralia</taxon>
        <taxon>Lophotrochozoa</taxon>
        <taxon>Mollusca</taxon>
        <taxon>Gastropoda</taxon>
        <taxon>Heterobranchia</taxon>
        <taxon>Euthyneura</taxon>
        <taxon>Panpulmonata</taxon>
        <taxon>Sacoglossa</taxon>
        <taxon>Placobranchoidea</taxon>
        <taxon>Plakobranchidae</taxon>
        <taxon>Elysia</taxon>
    </lineage>
</organism>
<evidence type="ECO:0000313" key="4">
    <source>
        <dbReference type="Proteomes" id="UP000762676"/>
    </source>
</evidence>
<evidence type="ECO:0000256" key="1">
    <source>
        <dbReference type="SAM" id="MobiDB-lite"/>
    </source>
</evidence>
<feature type="compositionally biased region" description="Polar residues" evidence="1">
    <location>
        <begin position="528"/>
        <end position="537"/>
    </location>
</feature>
<feature type="compositionally biased region" description="Basic and acidic residues" evidence="1">
    <location>
        <begin position="460"/>
        <end position="483"/>
    </location>
</feature>
<feature type="compositionally biased region" description="Basic and acidic residues" evidence="1">
    <location>
        <begin position="285"/>
        <end position="295"/>
    </location>
</feature>
<accession>A0AAV4I537</accession>
<feature type="compositionally biased region" description="Acidic residues" evidence="1">
    <location>
        <begin position="539"/>
        <end position="550"/>
    </location>
</feature>
<dbReference type="Proteomes" id="UP000762676">
    <property type="component" value="Unassembled WGS sequence"/>
</dbReference>
<feature type="region of interest" description="Disordered" evidence="1">
    <location>
        <begin position="128"/>
        <end position="148"/>
    </location>
</feature>
<reference evidence="3 4" key="1">
    <citation type="journal article" date="2021" name="Elife">
        <title>Chloroplast acquisition without the gene transfer in kleptoplastic sea slugs, Plakobranchus ocellatus.</title>
        <authorList>
            <person name="Maeda T."/>
            <person name="Takahashi S."/>
            <person name="Yoshida T."/>
            <person name="Shimamura S."/>
            <person name="Takaki Y."/>
            <person name="Nagai Y."/>
            <person name="Toyoda A."/>
            <person name="Suzuki Y."/>
            <person name="Arimoto A."/>
            <person name="Ishii H."/>
            <person name="Satoh N."/>
            <person name="Nishiyama T."/>
            <person name="Hasebe M."/>
            <person name="Maruyama T."/>
            <person name="Minagawa J."/>
            <person name="Obokata J."/>
            <person name="Shigenobu S."/>
        </authorList>
    </citation>
    <scope>NUCLEOTIDE SEQUENCE [LARGE SCALE GENOMIC DNA]</scope>
</reference>
<feature type="compositionally biased region" description="Basic and acidic residues" evidence="1">
    <location>
        <begin position="805"/>
        <end position="816"/>
    </location>
</feature>
<feature type="compositionally biased region" description="Polar residues" evidence="1">
    <location>
        <begin position="690"/>
        <end position="699"/>
    </location>
</feature>
<comment type="caution">
    <text evidence="3">The sequence shown here is derived from an EMBL/GenBank/DDBJ whole genome shotgun (WGS) entry which is preliminary data.</text>
</comment>
<feature type="compositionally biased region" description="Low complexity" evidence="1">
    <location>
        <begin position="672"/>
        <end position="689"/>
    </location>
</feature>
<proteinExistence type="predicted"/>
<feature type="region of interest" description="Disordered" evidence="1">
    <location>
        <begin position="672"/>
        <end position="699"/>
    </location>
</feature>
<feature type="transmembrane region" description="Helical" evidence="2">
    <location>
        <begin position="87"/>
        <end position="110"/>
    </location>
</feature>
<feature type="region of interest" description="Disordered" evidence="1">
    <location>
        <begin position="190"/>
        <end position="211"/>
    </location>
</feature>
<name>A0AAV4I537_9GAST</name>
<sequence>MICSSPDVQAAFVESAVSGTLLVKASLELLLPTNQPTLLATLHLACSPLLLPRCLERWSGLRCELVDGLNVRVDYFRQSTLLYERTLIIIGIVIAALVFIVICIASYILANGRRKRFEQRRRRREARRAARELEATAPPPQEKHLANDVSIKESPLRSAALAAADGSTTTALQPNNAYPAQHEIHPLLLKKQQQQQQQQQQQKQQFENDEPDPQLQALLRSCDPNHQSKAEGHVAGERPDSRKRLVASSYDNCEGVPSTFKACVDRNETTTAAVLHTTEDIEMNDMDRNGEDKHLNLNSPGGNSGQEGQLERPGGPSRDDIGVPLSLAETDVNSPPQVSSPTSSSCSARPPSSGSLSPPPYHRAVYIPSPLNHQLGEDDPPEEEAAKIPLLSSNEIKAPKGQLSIDEVTISRFISPSNESQRKRTSFQKNHAPPLHNVREWSSAPTPEKSKASDSPILIHRLDNDTEKGYDSDEDMITERDNLLGKTSPPQIKKSKNPHAPSIFPTASSVSHSNTFPKPSRVNGVVRGSSTSHNSYPNDSDDESSSSDENDAPREFPYQKQRDDLYISEDDLDLSKENLASTSFSSDIMRSGRMPRQLSRQESRDMEEPVVGLLPSQNLKPPRDQLRKYPSEEGPAYSILACKAQGLHLQDDNRSKSLDDPLVSASMAESSTNATASASSLSTSPYGSSNPLMSSAPLNGSPRYNNYHYPVQQPRYVHQPNFEGGSRLHSTLAGSPMVETYGENDERFGLNAITNPNSYRSKPFAYDPNEDGKPWDKETPTSQQDRSREFGLHGNSVESDENEQEKDRLQRLKDVYPDQPAIPI</sequence>
<gene>
    <name evidence="3" type="ORF">ElyMa_004663700</name>
</gene>
<dbReference type="AlphaFoldDB" id="A0AAV4I537"/>